<evidence type="ECO:0000256" key="2">
    <source>
        <dbReference type="SAM" id="SignalP"/>
    </source>
</evidence>
<dbReference type="Gene3D" id="4.10.1080.10">
    <property type="entry name" value="TSP type-3 repeat"/>
    <property type="match status" value="1"/>
</dbReference>
<protein>
    <submittedName>
        <fullName evidence="3">DUF4270 family protein</fullName>
    </submittedName>
</protein>
<dbReference type="EMBL" id="JBHSAW010000004">
    <property type="protein sequence ID" value="MFC4095537.1"/>
    <property type="molecule type" value="Genomic_DNA"/>
</dbReference>
<feature type="compositionally biased region" description="Acidic residues" evidence="1">
    <location>
        <begin position="179"/>
        <end position="191"/>
    </location>
</feature>
<accession>A0ABV8JL26</accession>
<comment type="caution">
    <text evidence="3">The sequence shown here is derived from an EMBL/GenBank/DDBJ whole genome shotgun (WGS) entry which is preliminary data.</text>
</comment>
<feature type="region of interest" description="Disordered" evidence="1">
    <location>
        <begin position="138"/>
        <end position="192"/>
    </location>
</feature>
<dbReference type="SUPFAM" id="SSF103647">
    <property type="entry name" value="TSP type-3 repeat"/>
    <property type="match status" value="1"/>
</dbReference>
<dbReference type="Pfam" id="PF14092">
    <property type="entry name" value="DUF4270"/>
    <property type="match status" value="1"/>
</dbReference>
<dbReference type="Proteomes" id="UP001595814">
    <property type="component" value="Unassembled WGS sequence"/>
</dbReference>
<evidence type="ECO:0000256" key="1">
    <source>
        <dbReference type="SAM" id="MobiDB-lite"/>
    </source>
</evidence>
<name>A0ABV8JL26_9FLAO</name>
<dbReference type="RefSeq" id="WP_192460792.1">
    <property type="nucleotide sequence ID" value="NZ_JACYFJ010000001.1"/>
</dbReference>
<organism evidence="3 4">
    <name type="scientific">Euzebyella saccharophila</name>
    <dbReference type="NCBI Taxonomy" id="679664"/>
    <lineage>
        <taxon>Bacteria</taxon>
        <taxon>Pseudomonadati</taxon>
        <taxon>Bacteroidota</taxon>
        <taxon>Flavobacteriia</taxon>
        <taxon>Flavobacteriales</taxon>
        <taxon>Flavobacteriaceae</taxon>
        <taxon>Euzebyella</taxon>
    </lineage>
</organism>
<keyword evidence="2" id="KW-0732">Signal</keyword>
<dbReference type="PROSITE" id="PS51257">
    <property type="entry name" value="PROKAR_LIPOPROTEIN"/>
    <property type="match status" value="1"/>
</dbReference>
<evidence type="ECO:0000313" key="4">
    <source>
        <dbReference type="Proteomes" id="UP001595814"/>
    </source>
</evidence>
<feature type="chain" id="PRO_5045416719" evidence="2">
    <location>
        <begin position="26"/>
        <end position="609"/>
    </location>
</feature>
<dbReference type="InterPro" id="IPR025366">
    <property type="entry name" value="DUF4270"/>
</dbReference>
<gene>
    <name evidence="3" type="ORF">ACFOUT_06605</name>
</gene>
<keyword evidence="4" id="KW-1185">Reference proteome</keyword>
<evidence type="ECO:0000313" key="3">
    <source>
        <dbReference type="EMBL" id="MFC4095537.1"/>
    </source>
</evidence>
<reference evidence="4" key="1">
    <citation type="journal article" date="2019" name="Int. J. Syst. Evol. Microbiol.">
        <title>The Global Catalogue of Microorganisms (GCM) 10K type strain sequencing project: providing services to taxonomists for standard genome sequencing and annotation.</title>
        <authorList>
            <consortium name="The Broad Institute Genomics Platform"/>
            <consortium name="The Broad Institute Genome Sequencing Center for Infectious Disease"/>
            <person name="Wu L."/>
            <person name="Ma J."/>
        </authorList>
    </citation>
    <scope>NUCLEOTIDE SEQUENCE [LARGE SCALE GENOMIC DNA]</scope>
    <source>
        <strain evidence="4">CECT 7477</strain>
    </source>
</reference>
<dbReference type="InterPro" id="IPR028974">
    <property type="entry name" value="TSP_type-3_rpt"/>
</dbReference>
<feature type="signal peptide" evidence="2">
    <location>
        <begin position="1"/>
        <end position="25"/>
    </location>
</feature>
<proteinExistence type="predicted"/>
<sequence length="609" mass="66834">MTFFKRFFFSALAAVSLMLAVVACEEDPTTIGSGVIGSSPFTTDKAVFDVFAYNKKIEAVSTNKLPLYQLGSFTHPVYGKTEATVNSQVQLSSVNPTFGVYSQAVEDDPSDSQIAENEKVEAVYLYIPFLINPEGDSDGDGLIDELDKKPNDAASDSDEDGVSDAQEIGRGTNPNNPDTDGDDIPDGEDNDFTANQYQKTLDVDSVYVGGKAFDPSLEGTMVNLRVERSNYYLRDLDPSANFQEAQEYYSNQEFAPSFVDSLLFDGQVALSRNQIPVQKRDDSSTEDVDESETFTYLGPGIRVALDADFFQNNILDKEGSSELTSQENFKDFFRGINFTLNGVSEEVMMLFDLKDANITITYSYDTTDGEGEGERDYVINFLTSVLSNGQATGIVNGNAANTLKNDTYPADVMDAIGSEPNAEKIYLKGGSGSYAEIKLFDEENGTSVLNQIKNNNWIVNEANLVFYVADESNVAQPPSLYLFNTETLLPLYNTGILQSDQASVLLEEMYGGELEETTDGQALKYTIRITEHINDLLLRDVENATLGVTLTSSPFQLGIRDAMLSDDVEEELPTGNTLTPLGTVLYGNNVSEGMSSKKLQLEISYTETE</sequence>